<feature type="transmembrane region" description="Helical" evidence="7">
    <location>
        <begin position="245"/>
        <end position="264"/>
    </location>
</feature>
<feature type="transmembrane region" description="Helical" evidence="7">
    <location>
        <begin position="445"/>
        <end position="463"/>
    </location>
</feature>
<comment type="subcellular location">
    <subcellularLocation>
        <location evidence="1">Membrane</location>
        <topology evidence="1">Multi-pass membrane protein</topology>
    </subcellularLocation>
</comment>
<dbReference type="CDD" id="cd10329">
    <property type="entry name" value="SLC5sbd_SGLT1-like"/>
    <property type="match status" value="1"/>
</dbReference>
<evidence type="ECO:0000313" key="9">
    <source>
        <dbReference type="Proteomes" id="UP001474120"/>
    </source>
</evidence>
<keyword evidence="5 7" id="KW-0472">Membrane</keyword>
<dbReference type="RefSeq" id="WP_342161364.1">
    <property type="nucleotide sequence ID" value="NZ_JBCDNA010000003.1"/>
</dbReference>
<evidence type="ECO:0000256" key="6">
    <source>
        <dbReference type="RuleBase" id="RU362091"/>
    </source>
</evidence>
<feature type="transmembrane region" description="Helical" evidence="7">
    <location>
        <begin position="6"/>
        <end position="28"/>
    </location>
</feature>
<evidence type="ECO:0000256" key="1">
    <source>
        <dbReference type="ARBA" id="ARBA00004141"/>
    </source>
</evidence>
<feature type="transmembrane region" description="Helical" evidence="7">
    <location>
        <begin position="192"/>
        <end position="210"/>
    </location>
</feature>
<feature type="transmembrane region" description="Helical" evidence="7">
    <location>
        <begin position="539"/>
        <end position="561"/>
    </location>
</feature>
<evidence type="ECO:0000256" key="4">
    <source>
        <dbReference type="ARBA" id="ARBA00022989"/>
    </source>
</evidence>
<organism evidence="8 9">
    <name type="scientific">Lutimonas vermicola</name>
    <dbReference type="NCBI Taxonomy" id="414288"/>
    <lineage>
        <taxon>Bacteria</taxon>
        <taxon>Pseudomonadati</taxon>
        <taxon>Bacteroidota</taxon>
        <taxon>Flavobacteriia</taxon>
        <taxon>Flavobacteriales</taxon>
        <taxon>Flavobacteriaceae</taxon>
        <taxon>Lutimonas</taxon>
    </lineage>
</organism>
<dbReference type="NCBIfam" id="TIGR00813">
    <property type="entry name" value="sss"/>
    <property type="match status" value="1"/>
</dbReference>
<feature type="transmembrane region" description="Helical" evidence="7">
    <location>
        <begin position="416"/>
        <end position="438"/>
    </location>
</feature>
<dbReference type="EMBL" id="JBCDNA010000003">
    <property type="protein sequence ID" value="MEL4457204.1"/>
    <property type="molecule type" value="Genomic_DNA"/>
</dbReference>
<dbReference type="PANTHER" id="PTHR11819:SF195">
    <property type="entry name" value="SODIUM_GLUCOSE COTRANSPORTER 4"/>
    <property type="match status" value="1"/>
</dbReference>
<dbReference type="InterPro" id="IPR001734">
    <property type="entry name" value="Na/solute_symporter"/>
</dbReference>
<sequence length="562" mass="62181">MLGNLHFVDLGIILLYFALILWIAWWVSRGSGKNKGERDSKDYFLAGKSAGWFVIGASLFASNIGSEIIIGVSGAGARAEMPQANFEIIAALMLILLGWVFVPFYLRSGVYTMPEFLEIRYSKACRNYLSVVSILAYVITKISLIIFAGALVFETMGISFWTGAIITIVATGFYTVLGGLKAVIYTDMIQTFILLAGTGAVTYFGLMQIGGWDSMLDTIAQAATKPENPPVESFFNLWRPADDSSYPWTGMLFGAPILGVWYWCTDQFIVQRTLSAKDISNARKGSLFAGFLKLLPVFIFFIPGVIAYALAQKGMLSFSLENPDHALPAMINNFLPIGLKGLAISGLLAALMSSLSSAFNSSSTLITFDFYKQYKPGASEKELVWVGQVATLILVIASFIWIPFMKTLMGGGLFHYLQSVQAYISPPIAAVFLFGLFFKWINARGAIIALWSGFALGMLRLFTEYMSKEGLLEIKSGSLLQLMLDINFLHYAIFLFIFSVLVLMLFSKWGTPKKEELLKLVTFSKNELNVKFKWSTDTVLTLILIACVLLLWIVFSPLGIIN</sequence>
<dbReference type="Proteomes" id="UP001474120">
    <property type="component" value="Unassembled WGS sequence"/>
</dbReference>
<evidence type="ECO:0000256" key="3">
    <source>
        <dbReference type="ARBA" id="ARBA00022692"/>
    </source>
</evidence>
<feature type="transmembrane region" description="Helical" evidence="7">
    <location>
        <begin position="49"/>
        <end position="76"/>
    </location>
</feature>
<comment type="caution">
    <text evidence="8">The sequence shown here is derived from an EMBL/GenBank/DDBJ whole genome shotgun (WGS) entry which is preliminary data.</text>
</comment>
<gene>
    <name evidence="8" type="ORF">AABB81_14950</name>
</gene>
<feature type="transmembrane region" description="Helical" evidence="7">
    <location>
        <begin position="285"/>
        <end position="311"/>
    </location>
</feature>
<dbReference type="Pfam" id="PF00474">
    <property type="entry name" value="SSF"/>
    <property type="match status" value="1"/>
</dbReference>
<proteinExistence type="inferred from homology"/>
<feature type="transmembrane region" description="Helical" evidence="7">
    <location>
        <begin position="158"/>
        <end position="180"/>
    </location>
</feature>
<evidence type="ECO:0000256" key="7">
    <source>
        <dbReference type="SAM" id="Phobius"/>
    </source>
</evidence>
<accession>A0ABU9L438</accession>
<keyword evidence="3 7" id="KW-0812">Transmembrane</keyword>
<name>A0ABU9L438_9FLAO</name>
<protein>
    <submittedName>
        <fullName evidence="8">Sodium:solute symporter</fullName>
    </submittedName>
</protein>
<dbReference type="Gene3D" id="1.20.1730.10">
    <property type="entry name" value="Sodium/glucose cotransporter"/>
    <property type="match status" value="1"/>
</dbReference>
<feature type="transmembrane region" description="Helical" evidence="7">
    <location>
        <begin position="383"/>
        <end position="404"/>
    </location>
</feature>
<comment type="similarity">
    <text evidence="2 6">Belongs to the sodium:solute symporter (SSF) (TC 2.A.21) family.</text>
</comment>
<dbReference type="PROSITE" id="PS50283">
    <property type="entry name" value="NA_SOLUT_SYMP_3"/>
    <property type="match status" value="1"/>
</dbReference>
<evidence type="ECO:0000256" key="2">
    <source>
        <dbReference type="ARBA" id="ARBA00006434"/>
    </source>
</evidence>
<dbReference type="InterPro" id="IPR038377">
    <property type="entry name" value="Na/Glc_symporter_sf"/>
</dbReference>
<evidence type="ECO:0000256" key="5">
    <source>
        <dbReference type="ARBA" id="ARBA00023136"/>
    </source>
</evidence>
<feature type="transmembrane region" description="Helical" evidence="7">
    <location>
        <begin position="88"/>
        <end position="106"/>
    </location>
</feature>
<feature type="transmembrane region" description="Helical" evidence="7">
    <location>
        <begin position="127"/>
        <end position="152"/>
    </location>
</feature>
<evidence type="ECO:0000313" key="8">
    <source>
        <dbReference type="EMBL" id="MEL4457204.1"/>
    </source>
</evidence>
<keyword evidence="4 7" id="KW-1133">Transmembrane helix</keyword>
<reference evidence="8 9" key="1">
    <citation type="submission" date="2024-04" db="EMBL/GenBank/DDBJ databases">
        <title>whole genome sequencing of Lutimonas vermicola strain IMCC1616.</title>
        <authorList>
            <person name="Bae S.S."/>
        </authorList>
    </citation>
    <scope>NUCLEOTIDE SEQUENCE [LARGE SCALE GENOMIC DNA]</scope>
    <source>
        <strain evidence="8 9">IMCC1616</strain>
    </source>
</reference>
<keyword evidence="9" id="KW-1185">Reference proteome</keyword>
<feature type="transmembrane region" description="Helical" evidence="7">
    <location>
        <begin position="488"/>
        <end position="506"/>
    </location>
</feature>
<feature type="transmembrane region" description="Helical" evidence="7">
    <location>
        <begin position="342"/>
        <end position="371"/>
    </location>
</feature>
<dbReference type="PANTHER" id="PTHR11819">
    <property type="entry name" value="SOLUTE CARRIER FAMILY 5"/>
    <property type="match status" value="1"/>
</dbReference>